<sequence length="114" mass="11304">MFSPSPCARKAFAAGAAATGTLAGKVARCVSEGNTRPAEASGKTTRAVPPGVNAAARANGRGLVVLAARSGQGGNAYPLWRIRSASHGGPRSTGTGTICHPGQCRVPDETGTGC</sequence>
<proteinExistence type="predicted"/>
<feature type="region of interest" description="Disordered" evidence="1">
    <location>
        <begin position="87"/>
        <end position="114"/>
    </location>
</feature>
<gene>
    <name evidence="2" type="ORF">AY555_06435</name>
</gene>
<dbReference type="RefSeq" id="WP_066134931.1">
    <property type="nucleotide sequence ID" value="NZ_CP014525.1"/>
</dbReference>
<dbReference type="EMBL" id="CP014525">
    <property type="protein sequence ID" value="AMW34873.1"/>
    <property type="molecule type" value="Genomic_DNA"/>
</dbReference>
<evidence type="ECO:0000313" key="3">
    <source>
        <dbReference type="Proteomes" id="UP000076066"/>
    </source>
</evidence>
<name>A0A143DF29_9PROT</name>
<dbReference type="Proteomes" id="UP000076066">
    <property type="component" value="Chromosome"/>
</dbReference>
<dbReference type="AlphaFoldDB" id="A0A143DF29"/>
<organism evidence="2 3">
    <name type="scientific">Haematospirillum jordaniae</name>
    <dbReference type="NCBI Taxonomy" id="1549855"/>
    <lineage>
        <taxon>Bacteria</taxon>
        <taxon>Pseudomonadati</taxon>
        <taxon>Pseudomonadota</taxon>
        <taxon>Alphaproteobacteria</taxon>
        <taxon>Rhodospirillales</taxon>
        <taxon>Novispirillaceae</taxon>
        <taxon>Haematospirillum</taxon>
    </lineage>
</organism>
<protein>
    <submittedName>
        <fullName evidence="2">Uncharacterized protein</fullName>
    </submittedName>
</protein>
<evidence type="ECO:0000256" key="1">
    <source>
        <dbReference type="SAM" id="MobiDB-lite"/>
    </source>
</evidence>
<reference evidence="2 3" key="1">
    <citation type="submission" date="2016-02" db="EMBL/GenBank/DDBJ databases">
        <title>Complete Genome of H5569, the type strain of the newly described species Haematospirillium jordaniae.</title>
        <authorList>
            <person name="Nicholson A.C."/>
            <person name="Humrighouse B.W."/>
            <person name="Loparov V."/>
            <person name="McQuiston J.R."/>
        </authorList>
    </citation>
    <scope>NUCLEOTIDE SEQUENCE [LARGE SCALE GENOMIC DNA]</scope>
    <source>
        <strain evidence="2 3">H5569</strain>
    </source>
</reference>
<dbReference type="KEGG" id="hjo:AY555_06435"/>
<dbReference type="STRING" id="1549855.AY555_06435"/>
<keyword evidence="3" id="KW-1185">Reference proteome</keyword>
<dbReference type="GeneID" id="53316792"/>
<evidence type="ECO:0000313" key="2">
    <source>
        <dbReference type="EMBL" id="AMW34873.1"/>
    </source>
</evidence>
<accession>A0A143DF29</accession>